<dbReference type="EMBL" id="JAUTXT010000020">
    <property type="protein sequence ID" value="KAK3674328.1"/>
    <property type="molecule type" value="Genomic_DNA"/>
</dbReference>
<feature type="domain" description="Zn(2)-C6 fungal-type" evidence="9">
    <location>
        <begin position="78"/>
        <end position="107"/>
    </location>
</feature>
<protein>
    <submittedName>
        <fullName evidence="10">Transcription factor</fullName>
    </submittedName>
</protein>
<evidence type="ECO:0000313" key="10">
    <source>
        <dbReference type="EMBL" id="KAK3674328.1"/>
    </source>
</evidence>
<dbReference type="Pfam" id="PF24990">
    <property type="entry name" value="PAS_13"/>
    <property type="match status" value="1"/>
</dbReference>
<evidence type="ECO:0000259" key="9">
    <source>
        <dbReference type="PROSITE" id="PS50048"/>
    </source>
</evidence>
<name>A0AAE0WMD7_9PEZI</name>
<sequence length="637" mass="69919">MTESTHKHSHSPPAYPHRRHISPHSPTKRKVFETTDKEDGHNGHSTATTTTDFHNGNGHGHANSVDKKSSKRRKVNHACVYCRRSHMTCDLERPCARCVKRDIGHLCHDEPREPVLRRSKSEVGAVEIAPAGEDGGGGGDGGEGRGGERRSTMGAPIISVGGEDSGVEDLRGGGSLGGLGRGVGQVFGSVDLGGGGGQGGMMNGNGDGNAHTIAQPTTLSPTRLQHNSIPNNQQQQQQQTVMNSNSNTAPTIFDWNNAGLQNQFQDMHHLHPNYMFNNSEVTNEYNLLNDFLSNSLLDDGAMYNPEEAAQTLFSDPLLATSSMNVLQNNLDRFQLPPQQQQQPQIQPNLSQPQQQSQQNQHHPSLPPKPTLQSKSPLVSDTTLSNTATPDAAATNRARDKYFLTAADPAGLDSAQSRLHKLLKAKYDAGMLKPFNYIKGYARLQTYLKTHLPPASQRRILEQLGRFRPGFRAAMQGLSDVQLVLVEMWFERSLMEYDRVFASMAIPACCWRRTGEIFRGNREMAALLGVGLEKLRDGKLALHEIMEGESLVSYWEKFGAVAFDGMQKAVLTSCSLVKRVGVGVGREREKQGLEMGKEGAVGEEEKTQSHRGQFLAYTAPQHDSGHLIHAIDMHANER</sequence>
<feature type="region of interest" description="Disordered" evidence="8">
    <location>
        <begin position="230"/>
        <end position="249"/>
    </location>
</feature>
<dbReference type="InterPro" id="IPR053045">
    <property type="entry name" value="Zinc_cluster_trans_reg"/>
</dbReference>
<evidence type="ECO:0000256" key="8">
    <source>
        <dbReference type="SAM" id="MobiDB-lite"/>
    </source>
</evidence>
<dbReference type="GO" id="GO:0008270">
    <property type="term" value="F:zinc ion binding"/>
    <property type="evidence" value="ECO:0007669"/>
    <property type="project" value="InterPro"/>
</dbReference>
<evidence type="ECO:0000313" key="11">
    <source>
        <dbReference type="Proteomes" id="UP001274830"/>
    </source>
</evidence>
<feature type="compositionally biased region" description="Basic residues" evidence="8">
    <location>
        <begin position="16"/>
        <end position="29"/>
    </location>
</feature>
<evidence type="ECO:0000256" key="6">
    <source>
        <dbReference type="ARBA" id="ARBA00023163"/>
    </source>
</evidence>
<feature type="compositionally biased region" description="Low complexity" evidence="8">
    <location>
        <begin position="336"/>
        <end position="363"/>
    </location>
</feature>
<evidence type="ECO:0000256" key="2">
    <source>
        <dbReference type="ARBA" id="ARBA00022723"/>
    </source>
</evidence>
<evidence type="ECO:0000256" key="3">
    <source>
        <dbReference type="ARBA" id="ARBA00022833"/>
    </source>
</evidence>
<keyword evidence="7" id="KW-0539">Nucleus</keyword>
<evidence type="ECO:0000256" key="7">
    <source>
        <dbReference type="ARBA" id="ARBA00023242"/>
    </source>
</evidence>
<dbReference type="SUPFAM" id="SSF57701">
    <property type="entry name" value="Zn2/Cys6 DNA-binding domain"/>
    <property type="match status" value="1"/>
</dbReference>
<accession>A0AAE0WMD7</accession>
<dbReference type="RefSeq" id="XP_064692798.1">
    <property type="nucleotide sequence ID" value="XM_064839555.1"/>
</dbReference>
<proteinExistence type="predicted"/>
<keyword evidence="11" id="KW-1185">Reference proteome</keyword>
<feature type="compositionally biased region" description="Basic and acidic residues" evidence="8">
    <location>
        <begin position="142"/>
        <end position="151"/>
    </location>
</feature>
<keyword evidence="3" id="KW-0862">Zinc</keyword>
<dbReference type="Pfam" id="PF00172">
    <property type="entry name" value="Zn_clus"/>
    <property type="match status" value="1"/>
</dbReference>
<feature type="compositionally biased region" description="Polar residues" evidence="8">
    <location>
        <begin position="43"/>
        <end position="54"/>
    </location>
</feature>
<dbReference type="PANTHER" id="PTHR31986">
    <property type="entry name" value="REGULATOR OF DRUG SENSITIVITY 2"/>
    <property type="match status" value="1"/>
</dbReference>
<feature type="region of interest" description="Disordered" evidence="8">
    <location>
        <begin position="336"/>
        <end position="392"/>
    </location>
</feature>
<dbReference type="FunFam" id="4.10.240.10:FF:000002">
    <property type="entry name" value="Zn cluster transcription factor Rds2"/>
    <property type="match status" value="1"/>
</dbReference>
<dbReference type="InterPro" id="IPR001138">
    <property type="entry name" value="Zn2Cys6_DnaBD"/>
</dbReference>
<keyword evidence="5" id="KW-0238">DNA-binding</keyword>
<evidence type="ECO:0000256" key="5">
    <source>
        <dbReference type="ARBA" id="ARBA00023125"/>
    </source>
</evidence>
<comment type="caution">
    <text evidence="10">The sequence shown here is derived from an EMBL/GenBank/DDBJ whole genome shotgun (WGS) entry which is preliminary data.</text>
</comment>
<feature type="compositionally biased region" description="Basic and acidic residues" evidence="8">
    <location>
        <begin position="30"/>
        <end position="42"/>
    </location>
</feature>
<dbReference type="Gene3D" id="4.10.240.10">
    <property type="entry name" value="Zn(2)-C6 fungal-type DNA-binding domain"/>
    <property type="match status" value="1"/>
</dbReference>
<dbReference type="GO" id="GO:0000981">
    <property type="term" value="F:DNA-binding transcription factor activity, RNA polymerase II-specific"/>
    <property type="evidence" value="ECO:0007669"/>
    <property type="project" value="InterPro"/>
</dbReference>
<keyword evidence="6" id="KW-0804">Transcription</keyword>
<dbReference type="GO" id="GO:0005634">
    <property type="term" value="C:nucleus"/>
    <property type="evidence" value="ECO:0007669"/>
    <property type="project" value="UniProtKB-SubCell"/>
</dbReference>
<dbReference type="GO" id="GO:0000977">
    <property type="term" value="F:RNA polymerase II transcription regulatory region sequence-specific DNA binding"/>
    <property type="evidence" value="ECO:0007669"/>
    <property type="project" value="TreeGrafter"/>
</dbReference>
<evidence type="ECO:0000256" key="1">
    <source>
        <dbReference type="ARBA" id="ARBA00004123"/>
    </source>
</evidence>
<feature type="compositionally biased region" description="Polar residues" evidence="8">
    <location>
        <begin position="370"/>
        <end position="388"/>
    </location>
</feature>
<keyword evidence="4" id="KW-0805">Transcription regulation</keyword>
<gene>
    <name evidence="10" type="primary">RDS2</name>
    <name evidence="10" type="ORF">LTR78_005797</name>
</gene>
<dbReference type="AlphaFoldDB" id="A0AAE0WMD7"/>
<dbReference type="InterPro" id="IPR056751">
    <property type="entry name" value="PAS_13"/>
</dbReference>
<dbReference type="InterPro" id="IPR036864">
    <property type="entry name" value="Zn2-C6_fun-type_DNA-bd_sf"/>
</dbReference>
<dbReference type="SMART" id="SM00066">
    <property type="entry name" value="GAL4"/>
    <property type="match status" value="1"/>
</dbReference>
<comment type="subcellular location">
    <subcellularLocation>
        <location evidence="1">Nucleus</location>
    </subcellularLocation>
</comment>
<organism evidence="10 11">
    <name type="scientific">Recurvomyces mirabilis</name>
    <dbReference type="NCBI Taxonomy" id="574656"/>
    <lineage>
        <taxon>Eukaryota</taxon>
        <taxon>Fungi</taxon>
        <taxon>Dikarya</taxon>
        <taxon>Ascomycota</taxon>
        <taxon>Pezizomycotina</taxon>
        <taxon>Dothideomycetes</taxon>
        <taxon>Dothideomycetidae</taxon>
        <taxon>Mycosphaerellales</taxon>
        <taxon>Teratosphaeriaceae</taxon>
        <taxon>Recurvomyces</taxon>
    </lineage>
</organism>
<dbReference type="PROSITE" id="PS50048">
    <property type="entry name" value="ZN2_CY6_FUNGAL_2"/>
    <property type="match status" value="1"/>
</dbReference>
<dbReference type="PANTHER" id="PTHR31986:SF7">
    <property type="entry name" value="REGULATOR OF DRUG SENSITIVITY 2"/>
    <property type="match status" value="1"/>
</dbReference>
<feature type="region of interest" description="Disordered" evidence="8">
    <location>
        <begin position="1"/>
        <end position="70"/>
    </location>
</feature>
<feature type="region of interest" description="Disordered" evidence="8">
    <location>
        <begin position="590"/>
        <end position="609"/>
    </location>
</feature>
<dbReference type="Proteomes" id="UP001274830">
    <property type="component" value="Unassembled WGS sequence"/>
</dbReference>
<feature type="region of interest" description="Disordered" evidence="8">
    <location>
        <begin position="118"/>
        <end position="166"/>
    </location>
</feature>
<dbReference type="PROSITE" id="PS00463">
    <property type="entry name" value="ZN2_CY6_FUNGAL_1"/>
    <property type="match status" value="1"/>
</dbReference>
<feature type="compositionally biased region" description="Low complexity" evidence="8">
    <location>
        <begin position="230"/>
        <end position="247"/>
    </location>
</feature>
<evidence type="ECO:0000256" key="4">
    <source>
        <dbReference type="ARBA" id="ARBA00023015"/>
    </source>
</evidence>
<keyword evidence="2" id="KW-0479">Metal-binding</keyword>
<reference evidence="10" key="1">
    <citation type="submission" date="2023-07" db="EMBL/GenBank/DDBJ databases">
        <title>Black Yeasts Isolated from many extreme environments.</title>
        <authorList>
            <person name="Coleine C."/>
            <person name="Stajich J.E."/>
            <person name="Selbmann L."/>
        </authorList>
    </citation>
    <scope>NUCLEOTIDE SEQUENCE</scope>
    <source>
        <strain evidence="10">CCFEE 5485</strain>
    </source>
</reference>
<dbReference type="GeneID" id="89964100"/>
<dbReference type="CDD" id="cd00067">
    <property type="entry name" value="GAL4"/>
    <property type="match status" value="1"/>
</dbReference>